<keyword evidence="1" id="KW-0812">Transmembrane</keyword>
<accession>A0A1I7WBR7</accession>
<keyword evidence="1" id="KW-0472">Membrane</keyword>
<dbReference type="AlphaFoldDB" id="A0A1I7WBR7"/>
<proteinExistence type="predicted"/>
<protein>
    <submittedName>
        <fullName evidence="3">Transmembrane protein</fullName>
    </submittedName>
</protein>
<reference evidence="3" key="1">
    <citation type="submission" date="2016-11" db="UniProtKB">
        <authorList>
            <consortium name="WormBaseParasite"/>
        </authorList>
    </citation>
    <scope>IDENTIFICATION</scope>
</reference>
<evidence type="ECO:0000256" key="1">
    <source>
        <dbReference type="SAM" id="Phobius"/>
    </source>
</evidence>
<keyword evidence="2" id="KW-1185">Reference proteome</keyword>
<evidence type="ECO:0000313" key="3">
    <source>
        <dbReference type="WBParaSite" id="Hba_02150"/>
    </source>
</evidence>
<dbReference type="Proteomes" id="UP000095283">
    <property type="component" value="Unplaced"/>
</dbReference>
<organism evidence="2 3">
    <name type="scientific">Heterorhabditis bacteriophora</name>
    <name type="common">Entomopathogenic nematode worm</name>
    <dbReference type="NCBI Taxonomy" id="37862"/>
    <lineage>
        <taxon>Eukaryota</taxon>
        <taxon>Metazoa</taxon>
        <taxon>Ecdysozoa</taxon>
        <taxon>Nematoda</taxon>
        <taxon>Chromadorea</taxon>
        <taxon>Rhabditida</taxon>
        <taxon>Rhabditina</taxon>
        <taxon>Rhabditomorpha</taxon>
        <taxon>Strongyloidea</taxon>
        <taxon>Heterorhabditidae</taxon>
        <taxon>Heterorhabditis</taxon>
    </lineage>
</organism>
<dbReference type="WBParaSite" id="Hba_02150">
    <property type="protein sequence ID" value="Hba_02150"/>
    <property type="gene ID" value="Hba_02150"/>
</dbReference>
<keyword evidence="1" id="KW-1133">Transmembrane helix</keyword>
<evidence type="ECO:0000313" key="2">
    <source>
        <dbReference type="Proteomes" id="UP000095283"/>
    </source>
</evidence>
<sequence length="284" mass="33225">MQHKLSGKLEIMSGKRKVSKKGDADEAGLSKEQDAVARFVRFNCPTSTTMFQGNEVQYFNGEILAYISFLLYLIQFWYELWLFFKVLKLLILLWTQNTAPRRSLMLRCCFLLGDGNKSPKNDKKKRKDEDAGHHCRLPLSFMANVAPSRSVLFVTSWNWSIWFYCCCCYSIVVSLNHFNHGIHMNIVQEEIRKEIRRREERAKRTKTVVKKHLILYIIKYSVKVRKVSKKKVANDCIFNVFLFHSIFSSGHLHYPYLIHSIYKSFRVGLVARCQTCIANAFVKS</sequence>
<name>A0A1I7WBR7_HETBA</name>
<feature type="transmembrane region" description="Helical" evidence="1">
    <location>
        <begin position="63"/>
        <end position="84"/>
    </location>
</feature>
<feature type="transmembrane region" description="Helical" evidence="1">
    <location>
        <begin position="159"/>
        <end position="178"/>
    </location>
</feature>